<name>A0A518GHD2_9BACT</name>
<dbReference type="PANTHER" id="PTHR43861">
    <property type="entry name" value="TRANS-ACONITATE 2-METHYLTRANSFERASE-RELATED"/>
    <property type="match status" value="1"/>
</dbReference>
<protein>
    <recommendedName>
        <fullName evidence="1">Methyltransferase type 11 domain-containing protein</fullName>
    </recommendedName>
</protein>
<reference evidence="2 3" key="1">
    <citation type="submission" date="2019-02" db="EMBL/GenBank/DDBJ databases">
        <title>Deep-cultivation of Planctomycetes and their phenomic and genomic characterization uncovers novel biology.</title>
        <authorList>
            <person name="Wiegand S."/>
            <person name="Jogler M."/>
            <person name="Boedeker C."/>
            <person name="Pinto D."/>
            <person name="Vollmers J."/>
            <person name="Rivas-Marin E."/>
            <person name="Kohn T."/>
            <person name="Peeters S.H."/>
            <person name="Heuer A."/>
            <person name="Rast P."/>
            <person name="Oberbeckmann S."/>
            <person name="Bunk B."/>
            <person name="Jeske O."/>
            <person name="Meyerdierks A."/>
            <person name="Storesund J.E."/>
            <person name="Kallscheuer N."/>
            <person name="Luecker S."/>
            <person name="Lage O.M."/>
            <person name="Pohl T."/>
            <person name="Merkel B.J."/>
            <person name="Hornburger P."/>
            <person name="Mueller R.-W."/>
            <person name="Bruemmer F."/>
            <person name="Labrenz M."/>
            <person name="Spormann A.M."/>
            <person name="Op den Camp H."/>
            <person name="Overmann J."/>
            <person name="Amann R."/>
            <person name="Jetten M.S.M."/>
            <person name="Mascher T."/>
            <person name="Medema M.H."/>
            <person name="Devos D.P."/>
            <person name="Kaster A.-K."/>
            <person name="Ovreas L."/>
            <person name="Rohde M."/>
            <person name="Galperin M.Y."/>
            <person name="Jogler C."/>
        </authorList>
    </citation>
    <scope>NUCLEOTIDE SEQUENCE [LARGE SCALE GENOMIC DNA]</scope>
    <source>
        <strain evidence="2 3">Q31a</strain>
    </source>
</reference>
<dbReference type="GO" id="GO:0008757">
    <property type="term" value="F:S-adenosylmethionine-dependent methyltransferase activity"/>
    <property type="evidence" value="ECO:0007669"/>
    <property type="project" value="InterPro"/>
</dbReference>
<sequence length="275" mass="30839">MRFKVFLPVTKVVERGIPLSGLRGELPRGLLAVLLVSSLLVNFSAVVVAQDAVLDDGATALAEAPGRAPNLPDGINDAFLDPEMKVEDYIKRFETESREVFACRHQILKAIQLQPGMEVADVGSGTGLYLGPLSQGVTETGKVYAVDIAPQFVKHLRQRAKHEGLDNVRVVLCSDHDVNLKPNSIDRVFICDVYHHFEYPEASLKSIYEAMKDDAKLILVDFHREVEGDRKEWLMGHIRAPQSVFKQEFIDAGFKFEEEVKIDGFKENYLLRFGK</sequence>
<dbReference type="AlphaFoldDB" id="A0A518GHD2"/>
<dbReference type="InterPro" id="IPR013216">
    <property type="entry name" value="Methyltransf_11"/>
</dbReference>
<keyword evidence="3" id="KW-1185">Reference proteome</keyword>
<dbReference type="KEGG" id="ahel:Q31a_63860"/>
<dbReference type="CDD" id="cd02440">
    <property type="entry name" value="AdoMet_MTases"/>
    <property type="match status" value="1"/>
</dbReference>
<dbReference type="Pfam" id="PF08241">
    <property type="entry name" value="Methyltransf_11"/>
    <property type="match status" value="1"/>
</dbReference>
<evidence type="ECO:0000313" key="3">
    <source>
        <dbReference type="Proteomes" id="UP000318017"/>
    </source>
</evidence>
<organism evidence="2 3">
    <name type="scientific">Aureliella helgolandensis</name>
    <dbReference type="NCBI Taxonomy" id="2527968"/>
    <lineage>
        <taxon>Bacteria</taxon>
        <taxon>Pseudomonadati</taxon>
        <taxon>Planctomycetota</taxon>
        <taxon>Planctomycetia</taxon>
        <taxon>Pirellulales</taxon>
        <taxon>Pirellulaceae</taxon>
        <taxon>Aureliella</taxon>
    </lineage>
</organism>
<dbReference type="SUPFAM" id="SSF53335">
    <property type="entry name" value="S-adenosyl-L-methionine-dependent methyltransferases"/>
    <property type="match status" value="1"/>
</dbReference>
<feature type="domain" description="Methyltransferase type 11" evidence="1">
    <location>
        <begin position="121"/>
        <end position="218"/>
    </location>
</feature>
<evidence type="ECO:0000313" key="2">
    <source>
        <dbReference type="EMBL" id="QDV27993.1"/>
    </source>
</evidence>
<dbReference type="Proteomes" id="UP000318017">
    <property type="component" value="Chromosome"/>
</dbReference>
<evidence type="ECO:0000259" key="1">
    <source>
        <dbReference type="Pfam" id="PF08241"/>
    </source>
</evidence>
<dbReference type="EMBL" id="CP036298">
    <property type="protein sequence ID" value="QDV27993.1"/>
    <property type="molecule type" value="Genomic_DNA"/>
</dbReference>
<accession>A0A518GHD2</accession>
<dbReference type="RefSeq" id="WP_231690994.1">
    <property type="nucleotide sequence ID" value="NZ_CP036298.1"/>
</dbReference>
<gene>
    <name evidence="2" type="ORF">Q31a_63860</name>
</gene>
<dbReference type="Gene3D" id="3.40.50.150">
    <property type="entry name" value="Vaccinia Virus protein VP39"/>
    <property type="match status" value="1"/>
</dbReference>
<proteinExistence type="predicted"/>
<dbReference type="InterPro" id="IPR029063">
    <property type="entry name" value="SAM-dependent_MTases_sf"/>
</dbReference>